<proteinExistence type="predicted"/>
<dbReference type="Proteomes" id="UP000283522">
    <property type="component" value="Unassembled WGS sequence"/>
</dbReference>
<gene>
    <name evidence="1" type="ORF">D0X99_09705</name>
</gene>
<name>A0A418PS50_9BACT</name>
<dbReference type="OrthoDB" id="7478530at2"/>
<comment type="caution">
    <text evidence="1">The sequence shown here is derived from an EMBL/GenBank/DDBJ whole genome shotgun (WGS) entry which is preliminary data.</text>
</comment>
<dbReference type="AlphaFoldDB" id="A0A418PS50"/>
<dbReference type="GO" id="GO:0000160">
    <property type="term" value="P:phosphorelay signal transduction system"/>
    <property type="evidence" value="ECO:0007669"/>
    <property type="project" value="InterPro"/>
</dbReference>
<accession>A0A418PS50</accession>
<evidence type="ECO:0000313" key="2">
    <source>
        <dbReference type="Proteomes" id="UP000283522"/>
    </source>
</evidence>
<evidence type="ECO:0008006" key="3">
    <source>
        <dbReference type="Google" id="ProtNLM"/>
    </source>
</evidence>
<dbReference type="RefSeq" id="WP_119477593.1">
    <property type="nucleotide sequence ID" value="NZ_QXML01000004.1"/>
</dbReference>
<reference evidence="1 2" key="1">
    <citation type="submission" date="2018-09" db="EMBL/GenBank/DDBJ databases">
        <authorList>
            <person name="Wang X."/>
            <person name="Du Z."/>
        </authorList>
    </citation>
    <scope>NUCLEOTIDE SEQUENCE [LARGE SCALE GENOMIC DNA]</scope>
    <source>
        <strain evidence="1 2">N3</strain>
    </source>
</reference>
<evidence type="ECO:0000313" key="1">
    <source>
        <dbReference type="EMBL" id="RIW15690.1"/>
    </source>
</evidence>
<dbReference type="InterPro" id="IPR036641">
    <property type="entry name" value="HPT_dom_sf"/>
</dbReference>
<sequence>MSNFYPELNQRILEMAEGDEEFRLELTSAIYNGLLELEAKYSEGLMDRDEVKIQQIRHKVKPTLAMFEFDLLTNSLQEGKIILETEGFGKSFEAHFHDFLEKVKIAVEEVNRLKN</sequence>
<dbReference type="SUPFAM" id="SSF47226">
    <property type="entry name" value="Histidine-containing phosphotransfer domain, HPT domain"/>
    <property type="match status" value="1"/>
</dbReference>
<protein>
    <recommendedName>
        <fullName evidence="3">Hpt domain-containing protein</fullName>
    </recommendedName>
</protein>
<organism evidence="1 2">
    <name type="scientific">Algoriphagus lacus</name>
    <dbReference type="NCBI Taxonomy" id="2056311"/>
    <lineage>
        <taxon>Bacteria</taxon>
        <taxon>Pseudomonadati</taxon>
        <taxon>Bacteroidota</taxon>
        <taxon>Cytophagia</taxon>
        <taxon>Cytophagales</taxon>
        <taxon>Cyclobacteriaceae</taxon>
        <taxon>Algoriphagus</taxon>
    </lineage>
</organism>
<dbReference type="EMBL" id="QXML01000004">
    <property type="protein sequence ID" value="RIW15690.1"/>
    <property type="molecule type" value="Genomic_DNA"/>
</dbReference>
<keyword evidence="2" id="KW-1185">Reference proteome</keyword>